<dbReference type="InterPro" id="IPR033964">
    <property type="entry name" value="ABBA"/>
</dbReference>
<evidence type="ECO:0008006" key="5">
    <source>
        <dbReference type="Google" id="ProtNLM"/>
    </source>
</evidence>
<evidence type="ECO:0000256" key="2">
    <source>
        <dbReference type="ARBA" id="ARBA00022679"/>
    </source>
</evidence>
<organism evidence="3 4">
    <name type="scientific">Aspergillus calidoustus</name>
    <dbReference type="NCBI Taxonomy" id="454130"/>
    <lineage>
        <taxon>Eukaryota</taxon>
        <taxon>Fungi</taxon>
        <taxon>Dikarya</taxon>
        <taxon>Ascomycota</taxon>
        <taxon>Pezizomycotina</taxon>
        <taxon>Eurotiomycetes</taxon>
        <taxon>Eurotiomycetidae</taxon>
        <taxon>Eurotiales</taxon>
        <taxon>Aspergillaceae</taxon>
        <taxon>Aspergillus</taxon>
        <taxon>Aspergillus subgen. Nidulantes</taxon>
    </lineage>
</organism>
<dbReference type="AlphaFoldDB" id="A0A0U5GJ05"/>
<evidence type="ECO:0000313" key="4">
    <source>
        <dbReference type="Proteomes" id="UP000054771"/>
    </source>
</evidence>
<reference evidence="4" key="1">
    <citation type="journal article" date="2016" name="Genome Announc.">
        <title>Draft genome sequences of fungus Aspergillus calidoustus.</title>
        <authorList>
            <person name="Horn F."/>
            <person name="Linde J."/>
            <person name="Mattern D.J."/>
            <person name="Walther G."/>
            <person name="Guthke R."/>
            <person name="Scherlach K."/>
            <person name="Martin K."/>
            <person name="Brakhage A.A."/>
            <person name="Petzke L."/>
            <person name="Valiante V."/>
        </authorList>
    </citation>
    <scope>NUCLEOTIDE SEQUENCE [LARGE SCALE GENOMIC DNA]</scope>
    <source>
        <strain evidence="4">SF006504</strain>
    </source>
</reference>
<sequence>MAIHTSYEVLSQSFNFATEDQRQWWHHTAPVFVKSMTDAQYSRDAQYKQLTFFYHCVLPHLGQFPVKINSGKPSKQRYKSNLSPYGLPFEFSLNFPELTVRYSYEPIGPEAGTMADPFNVDKMGPVIGDLAHFTPSIDTTLFRKLADLLLLSREEAKKLISQPGFTPGGPARGQYQFAVDMKGERPMLKGYFFTTMKSLATGISADRLIANAIRAVDQAGKLAAPLAEMESYTQSRAASTFITGYLGCDMIDPARARLKVYASDSEVTFERLIDLWTLGGRIPNEATTTGRQGKGLEALRELWDLLQIPPGIREMKVEHMELGDPPKSLLPVIVNYTLLPNKPYPEPQVYLVPFGLPDMQIAEALTQFFVRMGWEEAAKTYKENLFSY</sequence>
<dbReference type="STRING" id="454130.A0A0U5GJ05"/>
<dbReference type="EMBL" id="CDMC01000021">
    <property type="protein sequence ID" value="CEL10888.1"/>
    <property type="molecule type" value="Genomic_DNA"/>
</dbReference>
<protein>
    <recommendedName>
        <fullName evidence="5">Dimethylallyl tryptophan synthase</fullName>
    </recommendedName>
</protein>
<dbReference type="Proteomes" id="UP000054771">
    <property type="component" value="Unassembled WGS sequence"/>
</dbReference>
<dbReference type="CDD" id="cd13929">
    <property type="entry name" value="PT-DMATS_CymD"/>
    <property type="match status" value="1"/>
</dbReference>
<dbReference type="PANTHER" id="PTHR40627">
    <property type="entry name" value="INDOLE PRENYLTRANSFERASE TDIB-RELATED"/>
    <property type="match status" value="1"/>
</dbReference>
<gene>
    <name evidence="3" type="ORF">ASPCAL13995</name>
</gene>
<dbReference type="GO" id="GO:0016765">
    <property type="term" value="F:transferase activity, transferring alkyl or aryl (other than methyl) groups"/>
    <property type="evidence" value="ECO:0007669"/>
    <property type="project" value="InterPro"/>
</dbReference>
<dbReference type="Pfam" id="PF11991">
    <property type="entry name" value="Trp_DMAT"/>
    <property type="match status" value="1"/>
</dbReference>
<dbReference type="InterPro" id="IPR017795">
    <property type="entry name" value="ABBA_NscD-like"/>
</dbReference>
<dbReference type="SFLD" id="SFLDS00036">
    <property type="entry name" value="Aromatic_Prenyltransferase"/>
    <property type="match status" value="1"/>
</dbReference>
<dbReference type="OrthoDB" id="5392033at2759"/>
<accession>A0A0U5GJ05</accession>
<name>A0A0U5GJ05_ASPCI</name>
<dbReference type="PANTHER" id="PTHR40627:SF3">
    <property type="entry name" value="PRENYLTRANSFERASE ASQH2-RELATED"/>
    <property type="match status" value="1"/>
</dbReference>
<dbReference type="OMA" id="MHWKSHL"/>
<evidence type="ECO:0000256" key="1">
    <source>
        <dbReference type="ARBA" id="ARBA00010209"/>
    </source>
</evidence>
<evidence type="ECO:0000313" key="3">
    <source>
        <dbReference type="EMBL" id="CEL10888.1"/>
    </source>
</evidence>
<proteinExistence type="inferred from homology"/>
<dbReference type="GO" id="GO:0009820">
    <property type="term" value="P:alkaloid metabolic process"/>
    <property type="evidence" value="ECO:0007669"/>
    <property type="project" value="InterPro"/>
</dbReference>
<keyword evidence="4" id="KW-1185">Reference proteome</keyword>
<comment type="similarity">
    <text evidence="1">Belongs to the tryptophan dimethylallyltransferase family.</text>
</comment>
<keyword evidence="2" id="KW-0808">Transferase</keyword>
<dbReference type="NCBIfam" id="TIGR03429">
    <property type="entry name" value="arom_pren_DMATS"/>
    <property type="match status" value="1"/>
</dbReference>